<evidence type="ECO:0000256" key="1">
    <source>
        <dbReference type="SAM" id="MobiDB-lite"/>
    </source>
</evidence>
<evidence type="ECO:0000313" key="3">
    <source>
        <dbReference type="EMBL" id="GLH99926.1"/>
    </source>
</evidence>
<keyword evidence="4" id="KW-1185">Reference proteome</keyword>
<comment type="caution">
    <text evidence="3">The sequence shown here is derived from an EMBL/GenBank/DDBJ whole genome shotgun (WGS) entry which is preliminary data.</text>
</comment>
<gene>
    <name evidence="3" type="ORF">Pa4123_52020</name>
</gene>
<keyword evidence="2" id="KW-1133">Transmembrane helix</keyword>
<dbReference type="Proteomes" id="UP001144280">
    <property type="component" value="Unassembled WGS sequence"/>
</dbReference>
<keyword evidence="2" id="KW-0472">Membrane</keyword>
<accession>A0ABQ5QZE1</accession>
<name>A0ABQ5QZE1_9ACTN</name>
<feature type="region of interest" description="Disordered" evidence="1">
    <location>
        <begin position="74"/>
        <end position="122"/>
    </location>
</feature>
<evidence type="ECO:0000256" key="2">
    <source>
        <dbReference type="SAM" id="Phobius"/>
    </source>
</evidence>
<evidence type="ECO:0000313" key="4">
    <source>
        <dbReference type="Proteomes" id="UP001144280"/>
    </source>
</evidence>
<protein>
    <submittedName>
        <fullName evidence="3">Uncharacterized protein</fullName>
    </submittedName>
</protein>
<keyword evidence="2" id="KW-0812">Transmembrane</keyword>
<organism evidence="3 4">
    <name type="scientific">Phytohabitans aurantiacus</name>
    <dbReference type="NCBI Taxonomy" id="3016789"/>
    <lineage>
        <taxon>Bacteria</taxon>
        <taxon>Bacillati</taxon>
        <taxon>Actinomycetota</taxon>
        <taxon>Actinomycetes</taxon>
        <taxon>Micromonosporales</taxon>
        <taxon>Micromonosporaceae</taxon>
    </lineage>
</organism>
<reference evidence="3" key="1">
    <citation type="submission" date="2022-12" db="EMBL/GenBank/DDBJ databases">
        <title>New Phytohabitans aurantiacus sp. RD004123 nov., an actinomycete isolated from soil.</title>
        <authorList>
            <person name="Triningsih D.W."/>
            <person name="Harunari E."/>
            <person name="Igarashi Y."/>
        </authorList>
    </citation>
    <scope>NUCLEOTIDE SEQUENCE</scope>
    <source>
        <strain evidence="3">RD004123</strain>
    </source>
</reference>
<feature type="compositionally biased region" description="Basic and acidic residues" evidence="1">
    <location>
        <begin position="77"/>
        <end position="88"/>
    </location>
</feature>
<dbReference type="EMBL" id="BSDI01000029">
    <property type="protein sequence ID" value="GLH99926.1"/>
    <property type="molecule type" value="Genomic_DNA"/>
</dbReference>
<feature type="transmembrane region" description="Helical" evidence="2">
    <location>
        <begin position="12"/>
        <end position="34"/>
    </location>
</feature>
<sequence>MLRRGEELAGESLIGLGIALIRVGVLWLRALGVFGRVWSGVAGMPRDPAAAPEPIDGAGGGTLDPAGCCQRGYAVRSRNDRTARRDTAEQAGATQTDSDTRRLPDRPVAGSGTLQPIRCSAG</sequence>
<proteinExistence type="predicted"/>